<dbReference type="AlphaFoldDB" id="A0A8I1Y6K2"/>
<evidence type="ECO:0000256" key="1">
    <source>
        <dbReference type="SAM" id="MobiDB-lite"/>
    </source>
</evidence>
<accession>A0A8I1Y6K2</accession>
<proteinExistence type="predicted"/>
<dbReference type="RefSeq" id="WP_172646913.1">
    <property type="nucleotide sequence ID" value="NZ_JAFICZ010000001.1"/>
</dbReference>
<evidence type="ECO:0000313" key="3">
    <source>
        <dbReference type="Proteomes" id="UP000673383"/>
    </source>
</evidence>
<evidence type="ECO:0000313" key="2">
    <source>
        <dbReference type="EMBL" id="MBP1294343.1"/>
    </source>
</evidence>
<dbReference type="Proteomes" id="UP000673383">
    <property type="component" value="Unassembled WGS sequence"/>
</dbReference>
<dbReference type="EMBL" id="JAFICZ010000001">
    <property type="protein sequence ID" value="MBP1294343.1"/>
    <property type="molecule type" value="Genomic_DNA"/>
</dbReference>
<comment type="caution">
    <text evidence="2">The sequence shown here is derived from an EMBL/GenBank/DDBJ whole genome shotgun (WGS) entry which is preliminary data.</text>
</comment>
<name>A0A8I1Y6K2_BRAEL</name>
<protein>
    <submittedName>
        <fullName evidence="2">Uncharacterized protein</fullName>
    </submittedName>
</protein>
<sequence length="75" mass="8669">MSDDRELHRAAKANRERLAVAHREVVLQEEAKNAVDIRENMARLKELRLAKEAQETRTQISKANQRPAPRPGRSR</sequence>
<feature type="region of interest" description="Disordered" evidence="1">
    <location>
        <begin position="51"/>
        <end position="75"/>
    </location>
</feature>
<reference evidence="2" key="1">
    <citation type="submission" date="2021-02" db="EMBL/GenBank/DDBJ databases">
        <title>Genomic Encyclopedia of Type Strains, Phase IV (KMG-V): Genome sequencing to study the core and pangenomes of soil and plant-associated prokaryotes.</title>
        <authorList>
            <person name="Whitman W."/>
        </authorList>
    </citation>
    <scope>NUCLEOTIDE SEQUENCE</scope>
    <source>
        <strain evidence="2">USDA 406</strain>
    </source>
</reference>
<organism evidence="2 3">
    <name type="scientific">Bradyrhizobium elkanii</name>
    <dbReference type="NCBI Taxonomy" id="29448"/>
    <lineage>
        <taxon>Bacteria</taxon>
        <taxon>Pseudomonadati</taxon>
        <taxon>Pseudomonadota</taxon>
        <taxon>Alphaproteobacteria</taxon>
        <taxon>Hyphomicrobiales</taxon>
        <taxon>Nitrobacteraceae</taxon>
        <taxon>Bradyrhizobium</taxon>
    </lineage>
</organism>
<gene>
    <name evidence="2" type="ORF">JOH49_004096</name>
</gene>